<gene>
    <name evidence="2" type="ORF">NCCP691_39510</name>
</gene>
<feature type="region of interest" description="Disordered" evidence="1">
    <location>
        <begin position="32"/>
        <end position="64"/>
    </location>
</feature>
<evidence type="ECO:0000313" key="3">
    <source>
        <dbReference type="Proteomes" id="UP000887222"/>
    </source>
</evidence>
<accession>A0ABQ4Q9P0</accession>
<dbReference type="Proteomes" id="UP000887222">
    <property type="component" value="Unassembled WGS sequence"/>
</dbReference>
<feature type="compositionally biased region" description="Low complexity" evidence="1">
    <location>
        <begin position="110"/>
        <end position="130"/>
    </location>
</feature>
<keyword evidence="3" id="KW-1185">Reference proteome</keyword>
<name>A0ABQ4Q9P0_9BURK</name>
<protein>
    <submittedName>
        <fullName evidence="2">Uncharacterized protein</fullName>
    </submittedName>
</protein>
<evidence type="ECO:0000313" key="2">
    <source>
        <dbReference type="EMBL" id="GIZ53937.1"/>
    </source>
</evidence>
<dbReference type="EMBL" id="BPMK01000022">
    <property type="protein sequence ID" value="GIZ53937.1"/>
    <property type="molecule type" value="Genomic_DNA"/>
</dbReference>
<reference evidence="2 3" key="1">
    <citation type="journal article" date="2022" name="Int. J. Syst. Evol. Microbiol.">
        <title>Noviherbaspirillum aridicola sp. nov., isolated from an arid soil in Pakistan.</title>
        <authorList>
            <person name="Khan I.U."/>
            <person name="Saqib M."/>
            <person name="Amin A."/>
            <person name="Hussain F."/>
            <person name="Li L."/>
            <person name="Liu Y.H."/>
            <person name="Fang B.Z."/>
            <person name="Ahmed I."/>
            <person name="Li W.J."/>
        </authorList>
    </citation>
    <scope>NUCLEOTIDE SEQUENCE [LARGE SCALE GENOMIC DNA]</scope>
    <source>
        <strain evidence="2 3">NCCP-691</strain>
    </source>
</reference>
<evidence type="ECO:0000256" key="1">
    <source>
        <dbReference type="SAM" id="MobiDB-lite"/>
    </source>
</evidence>
<feature type="region of interest" description="Disordered" evidence="1">
    <location>
        <begin position="95"/>
        <end position="136"/>
    </location>
</feature>
<comment type="caution">
    <text evidence="2">The sequence shown here is derived from an EMBL/GenBank/DDBJ whole genome shotgun (WGS) entry which is preliminary data.</text>
</comment>
<sequence>MHMENFVVAVFADYDQARLAAQALEGAGFNPADVQLSPEAGNASTGQDGAGTAMRSDDDAPPRNQCVLSIEAGSETRRQQALDIVRDYGPLEVSQRAGRWTDDGYQSFDEPAPGSAARRAAGEGAAPAARGGHHGG</sequence>
<organism evidence="2 3">
    <name type="scientific">Noviherbaspirillum aridicola</name>
    <dbReference type="NCBI Taxonomy" id="2849687"/>
    <lineage>
        <taxon>Bacteria</taxon>
        <taxon>Pseudomonadati</taxon>
        <taxon>Pseudomonadota</taxon>
        <taxon>Betaproteobacteria</taxon>
        <taxon>Burkholderiales</taxon>
        <taxon>Oxalobacteraceae</taxon>
        <taxon>Noviherbaspirillum</taxon>
    </lineage>
</organism>
<proteinExistence type="predicted"/>